<evidence type="ECO:0000256" key="5">
    <source>
        <dbReference type="SAM" id="SignalP"/>
    </source>
</evidence>
<reference evidence="8 9" key="1">
    <citation type="submission" date="2021-01" db="EMBL/GenBank/DDBJ databases">
        <title>Roseomonas sp. nov, a bacterium isolated from an oil production mixture in Yumen Oilfield.</title>
        <authorList>
            <person name="Wu D."/>
        </authorList>
    </citation>
    <scope>NUCLEOTIDE SEQUENCE [LARGE SCALE GENOMIC DNA]</scope>
    <source>
        <strain evidence="8 9">ROY-5-3</strain>
    </source>
</reference>
<keyword evidence="3" id="KW-1134">Transmembrane beta strand</keyword>
<dbReference type="InterPro" id="IPR012910">
    <property type="entry name" value="Plug_dom"/>
</dbReference>
<dbReference type="PROSITE" id="PS52016">
    <property type="entry name" value="TONB_DEPENDENT_REC_3"/>
    <property type="match status" value="1"/>
</dbReference>
<keyword evidence="3" id="KW-0812">Transmembrane</keyword>
<comment type="caution">
    <text evidence="8">The sequence shown here is derived from an EMBL/GenBank/DDBJ whole genome shotgun (WGS) entry which is preliminary data.</text>
</comment>
<dbReference type="RefSeq" id="WP_216874365.1">
    <property type="nucleotide sequence ID" value="NZ_JAERQM010000002.1"/>
</dbReference>
<dbReference type="InterPro" id="IPR000531">
    <property type="entry name" value="Beta-barrel_TonB"/>
</dbReference>
<evidence type="ECO:0000259" key="7">
    <source>
        <dbReference type="Pfam" id="PF07715"/>
    </source>
</evidence>
<comment type="subcellular location">
    <subcellularLocation>
        <location evidence="3">Cell outer membrane</location>
        <topology evidence="3">Multi-pass membrane protein</topology>
    </subcellularLocation>
</comment>
<dbReference type="Pfam" id="PF07715">
    <property type="entry name" value="Plug"/>
    <property type="match status" value="1"/>
</dbReference>
<evidence type="ECO:0000256" key="2">
    <source>
        <dbReference type="ARBA" id="ARBA00023065"/>
    </source>
</evidence>
<feature type="domain" description="TonB-dependent receptor plug" evidence="7">
    <location>
        <begin position="43"/>
        <end position="150"/>
    </location>
</feature>
<keyword evidence="1 5" id="KW-0732">Signal</keyword>
<feature type="chain" id="PRO_5045920564" evidence="5">
    <location>
        <begin position="25"/>
        <end position="648"/>
    </location>
</feature>
<keyword evidence="4" id="KW-0798">TonB box</keyword>
<evidence type="ECO:0000259" key="6">
    <source>
        <dbReference type="Pfam" id="PF00593"/>
    </source>
</evidence>
<sequence length="648" mass="69612">MKSMNRAAPLALALPLLLSAPGLAQQAIPETIVTATRIPTEAERVPAAITVLTRADIEERGYQTLAEAMATVPGMNLVQGGGLGQQASVFIRGTASRHVLVLLDGVPVNDPSEANGAFNFGNELLGDIERIEIVRGPGSALYGSGAIGGVINLVTRRAPAGVPVQVFGDVAGGSQGTARGALGAAGSLGNWNYMVMGQGLTTQGSDATPSRFRADTKETEALRAGAGTARFGWADGTSMVEGLLRWRENQLDLDNIPNDDPNYEGNDRRWFGQLRTETRLFDGVWTTGLRAAVTEDRRRYINLPDARSSASTDDLYRGQRQTLDWGNRVRLGDVGPFSMAGLAFGVTHERESVDATSGSPGFRTVTDARASSTALHAGVQARLGDRLDLSAGLRQDLAEDYDGFLSWRAGAVLAVPEVASRLRVSAGTAFKAPSLYQRFGRIGSFFRGNPDLEAETSFAWEAGFDTDLPIFGRRDGATVGVTYFNTRTNDLINFNRAFSSLENIEKASSQGVEMELRLRPARWLETRLAWTITDARDEVTDAPLARRPRNVVSAGARLSPTDRLVIAPEVLFTGPSPDTASYDDSGNFLSGVRYNKSGTVLNLTASYRVTPAITAYAEGRNLGNSRWEPANGFVTPGRSLLVGTRFVF</sequence>
<evidence type="ECO:0000313" key="8">
    <source>
        <dbReference type="EMBL" id="MBU8543761.1"/>
    </source>
</evidence>
<keyword evidence="3 4" id="KW-0472">Membrane</keyword>
<evidence type="ECO:0000313" key="9">
    <source>
        <dbReference type="Proteomes" id="UP000689967"/>
    </source>
</evidence>
<dbReference type="InterPro" id="IPR039426">
    <property type="entry name" value="TonB-dep_rcpt-like"/>
</dbReference>
<keyword evidence="8" id="KW-0675">Receptor</keyword>
<protein>
    <submittedName>
        <fullName evidence="8">TonB-dependent receptor</fullName>
    </submittedName>
</protein>
<evidence type="ECO:0000256" key="1">
    <source>
        <dbReference type="ARBA" id="ARBA00022729"/>
    </source>
</evidence>
<dbReference type="Pfam" id="PF00593">
    <property type="entry name" value="TonB_dep_Rec_b-barrel"/>
    <property type="match status" value="1"/>
</dbReference>
<dbReference type="PANTHER" id="PTHR30069:SF53">
    <property type="entry name" value="COLICIN I RECEPTOR-RELATED"/>
    <property type="match status" value="1"/>
</dbReference>
<dbReference type="EMBL" id="JAERQM010000002">
    <property type="protein sequence ID" value="MBU8543761.1"/>
    <property type="molecule type" value="Genomic_DNA"/>
</dbReference>
<gene>
    <name evidence="8" type="ORF">JJQ90_08590</name>
</gene>
<keyword evidence="9" id="KW-1185">Reference proteome</keyword>
<keyword evidence="3" id="KW-0813">Transport</keyword>
<keyword evidence="3" id="KW-0998">Cell outer membrane</keyword>
<keyword evidence="2" id="KW-0406">Ion transport</keyword>
<proteinExistence type="inferred from homology"/>
<comment type="similarity">
    <text evidence="3 4">Belongs to the TonB-dependent receptor family.</text>
</comment>
<accession>A0ABS6H8F0</accession>
<evidence type="ECO:0000256" key="4">
    <source>
        <dbReference type="RuleBase" id="RU003357"/>
    </source>
</evidence>
<organism evidence="8 9">
    <name type="scientific">Falsiroseomonas oleicola</name>
    <dbReference type="NCBI Taxonomy" id="2801474"/>
    <lineage>
        <taxon>Bacteria</taxon>
        <taxon>Pseudomonadati</taxon>
        <taxon>Pseudomonadota</taxon>
        <taxon>Alphaproteobacteria</taxon>
        <taxon>Acetobacterales</taxon>
        <taxon>Roseomonadaceae</taxon>
        <taxon>Falsiroseomonas</taxon>
    </lineage>
</organism>
<dbReference type="Proteomes" id="UP000689967">
    <property type="component" value="Unassembled WGS sequence"/>
</dbReference>
<feature type="domain" description="TonB-dependent receptor-like beta-barrel" evidence="6">
    <location>
        <begin position="233"/>
        <end position="622"/>
    </location>
</feature>
<feature type="signal peptide" evidence="5">
    <location>
        <begin position="1"/>
        <end position="24"/>
    </location>
</feature>
<name>A0ABS6H8F0_9PROT</name>
<dbReference type="CDD" id="cd01347">
    <property type="entry name" value="ligand_gated_channel"/>
    <property type="match status" value="1"/>
</dbReference>
<dbReference type="PANTHER" id="PTHR30069">
    <property type="entry name" value="TONB-DEPENDENT OUTER MEMBRANE RECEPTOR"/>
    <property type="match status" value="1"/>
</dbReference>
<evidence type="ECO:0000256" key="3">
    <source>
        <dbReference type="PROSITE-ProRule" id="PRU01360"/>
    </source>
</evidence>